<keyword evidence="3" id="KW-1185">Reference proteome</keyword>
<dbReference type="PANTHER" id="PTHR21029">
    <property type="entry name" value="R-SEVEN BINDING PROTEIN (R7BP) HOMOLOG"/>
    <property type="match status" value="1"/>
</dbReference>
<dbReference type="RefSeq" id="XP_045557900.1">
    <property type="nucleotide sequence ID" value="XM_045701944.1"/>
</dbReference>
<reference evidence="4" key="1">
    <citation type="submission" date="2025-08" db="UniProtKB">
        <authorList>
            <consortium name="RefSeq"/>
        </authorList>
    </citation>
    <scope>IDENTIFICATION</scope>
</reference>
<evidence type="ECO:0000313" key="3">
    <source>
        <dbReference type="Proteomes" id="UP001652741"/>
    </source>
</evidence>
<dbReference type="Proteomes" id="UP001652741">
    <property type="component" value="Chromosome ssa19"/>
</dbReference>
<gene>
    <name evidence="4" type="primary">rgs9bp</name>
</gene>
<evidence type="ECO:0000313" key="4">
    <source>
        <dbReference type="RefSeq" id="XP_045557900.1"/>
    </source>
</evidence>
<comment type="similarity">
    <text evidence="1">Belongs to the RGS7BP/RGS9BP family.</text>
</comment>
<keyword evidence="2" id="KW-0734">Signal transduction inhibitor</keyword>
<organism evidence="3 4">
    <name type="scientific">Salmo salar</name>
    <name type="common">Atlantic salmon</name>
    <dbReference type="NCBI Taxonomy" id="8030"/>
    <lineage>
        <taxon>Eukaryota</taxon>
        <taxon>Metazoa</taxon>
        <taxon>Chordata</taxon>
        <taxon>Craniata</taxon>
        <taxon>Vertebrata</taxon>
        <taxon>Euteleostomi</taxon>
        <taxon>Actinopterygii</taxon>
        <taxon>Neopterygii</taxon>
        <taxon>Teleostei</taxon>
        <taxon>Protacanthopterygii</taxon>
        <taxon>Salmoniformes</taxon>
        <taxon>Salmonidae</taxon>
        <taxon>Salmoninae</taxon>
        <taxon>Salmo</taxon>
    </lineage>
</organism>
<sequence length="182" mass="20302">MPLINNKVGDDGTTSSKNLEKGKALIDSLIKVVACYHQLASCVGGCTDNLHLHAELRPMRERALKLAVASHHHLAARLRDNALPQEERQERRWLWDMELLWVAFTSSLELLHADMCKVFTMGSNFSLVNNNALVKTGIQRREVSLSEGQFLYCFPHRAGSRQSDISSRLGPLAASEASTFES</sequence>
<protein>
    <submittedName>
        <fullName evidence="4">Regulator of G-protein signaling 9-binding protein</fullName>
    </submittedName>
</protein>
<evidence type="ECO:0000256" key="2">
    <source>
        <dbReference type="ARBA" id="ARBA00022700"/>
    </source>
</evidence>
<dbReference type="InterPro" id="IPR026512">
    <property type="entry name" value="RGS7BP/RGS9BP"/>
</dbReference>
<evidence type="ECO:0000256" key="1">
    <source>
        <dbReference type="ARBA" id="ARBA00007457"/>
    </source>
</evidence>
<proteinExistence type="inferred from homology"/>
<accession>A0ABM3DGG7</accession>
<name>A0ABM3DGG7_SALSA</name>